<accession>A0A0D3EFF0</accession>
<organism evidence="7 8">
    <name type="scientific">Brassica oleracea var. oleracea</name>
    <dbReference type="NCBI Taxonomy" id="109376"/>
    <lineage>
        <taxon>Eukaryota</taxon>
        <taxon>Viridiplantae</taxon>
        <taxon>Streptophyta</taxon>
        <taxon>Embryophyta</taxon>
        <taxon>Tracheophyta</taxon>
        <taxon>Spermatophyta</taxon>
        <taxon>Magnoliopsida</taxon>
        <taxon>eudicotyledons</taxon>
        <taxon>Gunneridae</taxon>
        <taxon>Pentapetalae</taxon>
        <taxon>rosids</taxon>
        <taxon>malvids</taxon>
        <taxon>Brassicales</taxon>
        <taxon>Brassicaceae</taxon>
        <taxon>Brassiceae</taxon>
        <taxon>Brassica</taxon>
    </lineage>
</organism>
<dbReference type="AlphaFoldDB" id="A0A0D3EFF0"/>
<evidence type="ECO:0000313" key="7">
    <source>
        <dbReference type="EnsemblPlants" id="Bo9g165490.1"/>
    </source>
</evidence>
<feature type="compositionally biased region" description="Basic and acidic residues" evidence="5">
    <location>
        <begin position="133"/>
        <end position="176"/>
    </location>
</feature>
<feature type="region of interest" description="Disordered" evidence="5">
    <location>
        <begin position="109"/>
        <end position="233"/>
    </location>
</feature>
<dbReference type="PANTHER" id="PTHR12346:SF8">
    <property type="entry name" value="PAIRED AMPHIPATHIC HELIX PROTEIN SIN3-LIKE 2"/>
    <property type="match status" value="1"/>
</dbReference>
<dbReference type="Pfam" id="PF02671">
    <property type="entry name" value="PAH"/>
    <property type="match status" value="1"/>
</dbReference>
<reference evidence="7" key="2">
    <citation type="submission" date="2015-03" db="UniProtKB">
        <authorList>
            <consortium name="EnsemblPlants"/>
        </authorList>
    </citation>
    <scope>IDENTIFICATION</scope>
</reference>
<evidence type="ECO:0000256" key="1">
    <source>
        <dbReference type="ARBA" id="ARBA00004123"/>
    </source>
</evidence>
<dbReference type="eggNOG" id="KOG4204">
    <property type="taxonomic scope" value="Eukaryota"/>
</dbReference>
<dbReference type="InterPro" id="IPR036600">
    <property type="entry name" value="PAH_sf"/>
</dbReference>
<proteinExistence type="predicted"/>
<evidence type="ECO:0000256" key="2">
    <source>
        <dbReference type="ARBA" id="ARBA00022491"/>
    </source>
</evidence>
<evidence type="ECO:0000256" key="3">
    <source>
        <dbReference type="ARBA" id="ARBA00023242"/>
    </source>
</evidence>
<keyword evidence="8" id="KW-1185">Reference proteome</keyword>
<feature type="compositionally biased region" description="Acidic residues" evidence="5">
    <location>
        <begin position="109"/>
        <end position="118"/>
    </location>
</feature>
<dbReference type="Pfam" id="PF08295">
    <property type="entry name" value="Sin3_corepress"/>
    <property type="match status" value="1"/>
</dbReference>
<dbReference type="InterPro" id="IPR039774">
    <property type="entry name" value="Sin3-like"/>
</dbReference>
<keyword evidence="3 4" id="KW-0539">Nucleus</keyword>
<evidence type="ECO:0000259" key="6">
    <source>
        <dbReference type="SMART" id="SM00761"/>
    </source>
</evidence>
<reference evidence="7 8" key="1">
    <citation type="journal article" date="2014" name="Genome Biol.">
        <title>Transcriptome and methylome profiling reveals relics of genome dominance in the mesopolyploid Brassica oleracea.</title>
        <authorList>
            <person name="Parkin I.A."/>
            <person name="Koh C."/>
            <person name="Tang H."/>
            <person name="Robinson S.J."/>
            <person name="Kagale S."/>
            <person name="Clarke W.E."/>
            <person name="Town C.D."/>
            <person name="Nixon J."/>
            <person name="Krishnakumar V."/>
            <person name="Bidwell S.L."/>
            <person name="Denoeud F."/>
            <person name="Belcram H."/>
            <person name="Links M.G."/>
            <person name="Just J."/>
            <person name="Clarke C."/>
            <person name="Bender T."/>
            <person name="Huebert T."/>
            <person name="Mason A.S."/>
            <person name="Pires J.C."/>
            <person name="Barker G."/>
            <person name="Moore J."/>
            <person name="Walley P.G."/>
            <person name="Manoli S."/>
            <person name="Batley J."/>
            <person name="Edwards D."/>
            <person name="Nelson M.N."/>
            <person name="Wang X."/>
            <person name="Paterson A.H."/>
            <person name="King G."/>
            <person name="Bancroft I."/>
            <person name="Chalhoub B."/>
            <person name="Sharpe A.G."/>
        </authorList>
    </citation>
    <scope>NUCLEOTIDE SEQUENCE</scope>
    <source>
        <strain evidence="7 8">cv. TO1000</strain>
    </source>
</reference>
<evidence type="ECO:0000256" key="5">
    <source>
        <dbReference type="SAM" id="MobiDB-lite"/>
    </source>
</evidence>
<dbReference type="GO" id="GO:0000122">
    <property type="term" value="P:negative regulation of transcription by RNA polymerase II"/>
    <property type="evidence" value="ECO:0007669"/>
    <property type="project" value="TreeGrafter"/>
</dbReference>
<dbReference type="GO" id="GO:0000118">
    <property type="term" value="C:histone deacetylase complex"/>
    <property type="evidence" value="ECO:0007669"/>
    <property type="project" value="TreeGrafter"/>
</dbReference>
<sequence>MKRIRDDDIYASAPQLKRPLASSRGKSYVGADVGKDDALSYMKDVEQMFKDQRDKIDTFVVIMKDFDAKRTDLRGVIARVKELFKGHNNLIFGFNTFLPKRFEITLDDDDDEDEEEAVPPEKKIEQASSALDRQPDRDVASPGDHDHSVDRSDLNVVDKEKRVEKEDRERINRALDDGEAEEQGNLHHFPKKSESSEAFSGPAASHYEKNNLKDSLSNEEHLSRPRKGDEKKQRLPKKRSLICLIACVALLATASSLGIETSEAVVLNDHWVSVNSASEDYSSKHMRRNKYEESLFKCEDDRFELDMLLESAESAAKRGEELLNSIIEKKISLEEGSFLVEDHFTGLFLR</sequence>
<dbReference type="PROSITE" id="PS51477">
    <property type="entry name" value="PAH"/>
    <property type="match status" value="1"/>
</dbReference>
<comment type="subcellular location">
    <subcellularLocation>
        <location evidence="1 4">Nucleus</location>
    </subcellularLocation>
</comment>
<dbReference type="SUPFAM" id="SSF47762">
    <property type="entry name" value="PAH2 domain"/>
    <property type="match status" value="1"/>
</dbReference>
<dbReference type="PANTHER" id="PTHR12346">
    <property type="entry name" value="SIN3B-RELATED"/>
    <property type="match status" value="1"/>
</dbReference>
<dbReference type="InterPro" id="IPR003822">
    <property type="entry name" value="PAH"/>
</dbReference>
<dbReference type="EnsemblPlants" id="Bo9g165490.1">
    <property type="protein sequence ID" value="Bo9g165490.1"/>
    <property type="gene ID" value="Bo9g165490"/>
</dbReference>
<evidence type="ECO:0000313" key="8">
    <source>
        <dbReference type="Proteomes" id="UP000032141"/>
    </source>
</evidence>
<dbReference type="InterPro" id="IPR013194">
    <property type="entry name" value="HDAC_interact_dom"/>
</dbReference>
<dbReference type="SMART" id="SM00761">
    <property type="entry name" value="HDAC_interact"/>
    <property type="match status" value="1"/>
</dbReference>
<name>A0A0D3EFF0_BRAOL</name>
<dbReference type="GO" id="GO:0000785">
    <property type="term" value="C:chromatin"/>
    <property type="evidence" value="ECO:0007669"/>
    <property type="project" value="TreeGrafter"/>
</dbReference>
<dbReference type="Proteomes" id="UP000032141">
    <property type="component" value="Chromosome C9"/>
</dbReference>
<dbReference type="HOGENOM" id="CLU_793099_0_0_1"/>
<keyword evidence="2" id="KW-0678">Repressor</keyword>
<dbReference type="OMA" id="RVYGESW"/>
<dbReference type="FunFam" id="1.20.1160.11:FF:000001">
    <property type="entry name" value="Paired amphipathic helix protein Sin3"/>
    <property type="match status" value="1"/>
</dbReference>
<evidence type="ECO:0000256" key="4">
    <source>
        <dbReference type="PROSITE-ProRule" id="PRU00810"/>
    </source>
</evidence>
<feature type="compositionally biased region" description="Basic and acidic residues" evidence="5">
    <location>
        <begin position="206"/>
        <end position="233"/>
    </location>
</feature>
<protein>
    <recommendedName>
        <fullName evidence="6">Histone deacetylase interacting domain-containing protein</fullName>
    </recommendedName>
</protein>
<dbReference type="Gramene" id="Bo9g165490.1">
    <property type="protein sequence ID" value="Bo9g165490.1"/>
    <property type="gene ID" value="Bo9g165490"/>
</dbReference>
<feature type="domain" description="Histone deacetylase interacting" evidence="6">
    <location>
        <begin position="246"/>
        <end position="336"/>
    </location>
</feature>
<dbReference type="GO" id="GO:0003714">
    <property type="term" value="F:transcription corepressor activity"/>
    <property type="evidence" value="ECO:0007669"/>
    <property type="project" value="InterPro"/>
</dbReference>
<dbReference type="Gene3D" id="1.20.1160.11">
    <property type="entry name" value="Paired amphipathic helix"/>
    <property type="match status" value="1"/>
</dbReference>
<dbReference type="STRING" id="109376.A0A0D3EFF0"/>